<dbReference type="Proteomes" id="UP000887576">
    <property type="component" value="Unplaced"/>
</dbReference>
<proteinExistence type="predicted"/>
<organism evidence="1 2">
    <name type="scientific">Panagrolaimus sp. JU765</name>
    <dbReference type="NCBI Taxonomy" id="591449"/>
    <lineage>
        <taxon>Eukaryota</taxon>
        <taxon>Metazoa</taxon>
        <taxon>Ecdysozoa</taxon>
        <taxon>Nematoda</taxon>
        <taxon>Chromadorea</taxon>
        <taxon>Rhabditida</taxon>
        <taxon>Tylenchina</taxon>
        <taxon>Panagrolaimomorpha</taxon>
        <taxon>Panagrolaimoidea</taxon>
        <taxon>Panagrolaimidae</taxon>
        <taxon>Panagrolaimus</taxon>
    </lineage>
</organism>
<evidence type="ECO:0000313" key="1">
    <source>
        <dbReference type="Proteomes" id="UP000887576"/>
    </source>
</evidence>
<reference evidence="2" key="1">
    <citation type="submission" date="2022-11" db="UniProtKB">
        <authorList>
            <consortium name="WormBaseParasite"/>
        </authorList>
    </citation>
    <scope>IDENTIFICATION</scope>
</reference>
<name>A0AC34Q6T9_9BILA</name>
<sequence>MVNLHVTSVNTSITGSNSSQIDDKIDLNRGGQKRFSKKEKKELRKKYQKQLEEEMKKKQDEEFLSKKLYEQVPPTTFTRTISNPEAVMKKRREQRLENKLKEMGHGGSLKIYGEELNPNKPYVTLLVGINDRAYKVVRDTLDKYGMEKACADDYVLVEVLLSKSNQLSRSLTDLHQLDPHATERYLHDDERPLMSLLSENEA</sequence>
<accession>A0AC34Q6T9</accession>
<dbReference type="WBParaSite" id="JU765_v2.g13587.t1">
    <property type="protein sequence ID" value="JU765_v2.g13587.t1"/>
    <property type="gene ID" value="JU765_v2.g13587"/>
</dbReference>
<protein>
    <submittedName>
        <fullName evidence="2">Ras-associating domain-containing protein</fullName>
    </submittedName>
</protein>
<evidence type="ECO:0000313" key="2">
    <source>
        <dbReference type="WBParaSite" id="JU765_v2.g13587.t1"/>
    </source>
</evidence>